<dbReference type="InterPro" id="IPR012763">
    <property type="entry name" value="DNA_pol_III_sug/sutau_N"/>
</dbReference>
<organism evidence="13 14">
    <name type="scientific">Candidatus Desulfovibrio trichonymphae</name>
    <dbReference type="NCBI Taxonomy" id="1725232"/>
    <lineage>
        <taxon>Bacteria</taxon>
        <taxon>Pseudomonadati</taxon>
        <taxon>Thermodesulfobacteriota</taxon>
        <taxon>Desulfovibrionia</taxon>
        <taxon>Desulfovibrionales</taxon>
        <taxon>Desulfovibrionaceae</taxon>
        <taxon>Desulfovibrio</taxon>
    </lineage>
</organism>
<evidence type="ECO:0000256" key="2">
    <source>
        <dbReference type="ARBA" id="ARBA00022679"/>
    </source>
</evidence>
<dbReference type="Gene3D" id="1.10.8.60">
    <property type="match status" value="1"/>
</dbReference>
<keyword evidence="6 11" id="KW-0547">Nucleotide-binding</keyword>
<keyword evidence="14" id="KW-1185">Reference proteome</keyword>
<comment type="function">
    <text evidence="11">DNA polymerase III is a complex, multichain enzyme responsible for most of the replicative synthesis in bacteria. This DNA polymerase also exhibits 3' to 5' exonuclease activity.</text>
</comment>
<keyword evidence="8 11" id="KW-0067">ATP-binding</keyword>
<evidence type="ECO:0000256" key="11">
    <source>
        <dbReference type="RuleBase" id="RU364063"/>
    </source>
</evidence>
<dbReference type="Pfam" id="PF22608">
    <property type="entry name" value="DNAX_ATPase_lid"/>
    <property type="match status" value="1"/>
</dbReference>
<dbReference type="FunFam" id="3.40.50.300:FF:000014">
    <property type="entry name" value="DNA polymerase III subunit gamma/tau"/>
    <property type="match status" value="1"/>
</dbReference>
<dbReference type="SMART" id="SM00382">
    <property type="entry name" value="AAA"/>
    <property type="match status" value="1"/>
</dbReference>
<dbReference type="GO" id="GO:0046872">
    <property type="term" value="F:metal ion binding"/>
    <property type="evidence" value="ECO:0007669"/>
    <property type="project" value="UniProtKB-KW"/>
</dbReference>
<dbReference type="Pfam" id="PF12169">
    <property type="entry name" value="DNA_pol3_gamma3"/>
    <property type="match status" value="1"/>
</dbReference>
<comment type="catalytic activity">
    <reaction evidence="10 11">
        <text>DNA(n) + a 2'-deoxyribonucleoside 5'-triphosphate = DNA(n+1) + diphosphate</text>
        <dbReference type="Rhea" id="RHEA:22508"/>
        <dbReference type="Rhea" id="RHEA-COMP:17339"/>
        <dbReference type="Rhea" id="RHEA-COMP:17340"/>
        <dbReference type="ChEBI" id="CHEBI:33019"/>
        <dbReference type="ChEBI" id="CHEBI:61560"/>
        <dbReference type="ChEBI" id="CHEBI:173112"/>
        <dbReference type="EC" id="2.7.7.7"/>
    </reaction>
</comment>
<keyword evidence="3 11" id="KW-0548">Nucleotidyltransferase</keyword>
<keyword evidence="7" id="KW-0862">Zinc</keyword>
<accession>A0A1J1E183</accession>
<evidence type="ECO:0000256" key="5">
    <source>
        <dbReference type="ARBA" id="ARBA00022723"/>
    </source>
</evidence>
<dbReference type="GO" id="GO:0003677">
    <property type="term" value="F:DNA binding"/>
    <property type="evidence" value="ECO:0007669"/>
    <property type="project" value="InterPro"/>
</dbReference>
<feature type="domain" description="AAA+ ATPase" evidence="12">
    <location>
        <begin position="37"/>
        <end position="179"/>
    </location>
</feature>
<evidence type="ECO:0000313" key="13">
    <source>
        <dbReference type="EMBL" id="BAV91635.1"/>
    </source>
</evidence>
<dbReference type="NCBIfam" id="TIGR02397">
    <property type="entry name" value="dnaX_nterm"/>
    <property type="match status" value="1"/>
</dbReference>
<dbReference type="InterPro" id="IPR008921">
    <property type="entry name" value="DNA_pol3_clamp-load_cplx_C"/>
</dbReference>
<dbReference type="GO" id="GO:0006261">
    <property type="term" value="P:DNA-templated DNA replication"/>
    <property type="evidence" value="ECO:0007669"/>
    <property type="project" value="TreeGrafter"/>
</dbReference>
<dbReference type="GO" id="GO:0003887">
    <property type="term" value="F:DNA-directed DNA polymerase activity"/>
    <property type="evidence" value="ECO:0007669"/>
    <property type="project" value="UniProtKB-KW"/>
</dbReference>
<gene>
    <name evidence="11 13" type="primary">dnaX</name>
    <name evidence="13" type="ORF">RSDT_0123</name>
</gene>
<evidence type="ECO:0000256" key="4">
    <source>
        <dbReference type="ARBA" id="ARBA00022705"/>
    </source>
</evidence>
<dbReference type="OrthoDB" id="9810148at2"/>
<dbReference type="EC" id="2.7.7.7" evidence="11"/>
<dbReference type="KEGG" id="dtr:RSDT_0123"/>
<dbReference type="PANTHER" id="PTHR11669:SF0">
    <property type="entry name" value="PROTEIN STICHEL-LIKE 2"/>
    <property type="match status" value="1"/>
</dbReference>
<keyword evidence="2 11" id="KW-0808">Transferase</keyword>
<dbReference type="SUPFAM" id="SSF52540">
    <property type="entry name" value="P-loop containing nucleoside triphosphate hydrolases"/>
    <property type="match status" value="1"/>
</dbReference>
<dbReference type="CDD" id="cd00009">
    <property type="entry name" value="AAA"/>
    <property type="match status" value="1"/>
</dbReference>
<keyword evidence="5" id="KW-0479">Metal-binding</keyword>
<dbReference type="InterPro" id="IPR027417">
    <property type="entry name" value="P-loop_NTPase"/>
</dbReference>
<dbReference type="GO" id="GO:0005524">
    <property type="term" value="F:ATP binding"/>
    <property type="evidence" value="ECO:0007669"/>
    <property type="project" value="UniProtKB-KW"/>
</dbReference>
<dbReference type="Pfam" id="PF13177">
    <property type="entry name" value="DNA_pol3_delta2"/>
    <property type="match status" value="1"/>
</dbReference>
<dbReference type="InterPro" id="IPR003593">
    <property type="entry name" value="AAA+_ATPase"/>
</dbReference>
<sequence length="562" mass="60515">MRHTSLAARYRPQTFADVAGQDMVKAVLSRAAAEGRPAAAYLLSGTRGVGKTTIARIFAKALNCEHAPVSEPCNECPQCRRITQGAYVDVAEIDGASNNSVDDARALRENITYAPMEGSYKIFIIDEAHMLSRHAFNALLKTLEEPPPRVVFVFATTEAHRFPLTIVSRCQHFVFRHLTEEELCTHLSAVLRNERIPFEESAARLIAKRAAGSVRDGMSLLDQALALGGASLTTAGTREVLGMAGQEIFAGLFDAMRRQDCTAVATISRQVLHAGLDIGFFVQELVGQLRGLFLACEGGAPAVHALQLSADEAAFLQAIASGFSAAHLHSAWQMALEARRGIVYHPEPAAALELLLLNLALLPRLLPVDRLASCLSADAGTTHDAPVNTAYNAQAAQSAAAALQETADSNPCPATEAASAQVASASDVASYMPRSTNFRPDWEAFCDFCVAEHKVGRPSPPPHLLVDVTADWQGEDLRLTIKSQILYRQMESQRAALLHALAAFGAQCVHLTLTAPPKPRGARELMEQFSRHPGLQPCFDVLGATLEHCTDQAQVGTTDLLS</sequence>
<dbReference type="CDD" id="cd18137">
    <property type="entry name" value="HLD_clamp_pol_III_gamma_tau"/>
    <property type="match status" value="1"/>
</dbReference>
<dbReference type="AlphaFoldDB" id="A0A1J1E183"/>
<keyword evidence="9 11" id="KW-0239">DNA-directed DNA polymerase</keyword>
<keyword evidence="4 11" id="KW-0235">DNA replication</keyword>
<dbReference type="GO" id="GO:0009360">
    <property type="term" value="C:DNA polymerase III complex"/>
    <property type="evidence" value="ECO:0007669"/>
    <property type="project" value="InterPro"/>
</dbReference>
<dbReference type="SUPFAM" id="SSF48019">
    <property type="entry name" value="post-AAA+ oligomerization domain-like"/>
    <property type="match status" value="1"/>
</dbReference>
<protein>
    <recommendedName>
        <fullName evidence="11">DNA polymerase III subunit gamma/tau</fullName>
        <ecNumber evidence="11">2.7.7.7</ecNumber>
    </recommendedName>
</protein>
<evidence type="ECO:0000256" key="9">
    <source>
        <dbReference type="ARBA" id="ARBA00022932"/>
    </source>
</evidence>
<comment type="subunit">
    <text evidence="11">DNA polymerase III contains a core (composed of alpha, epsilon and theta chains) that associates with a tau subunit. This core dimerizes to form the POLIII' complex. PolIII' associates with the gamma complex (composed of gamma, delta, delta', psi and chi chains) and with the beta chain to form the complete DNA polymerase III complex.</text>
</comment>
<dbReference type="FunFam" id="1.10.8.60:FF:000013">
    <property type="entry name" value="DNA polymerase III subunit gamma/tau"/>
    <property type="match status" value="1"/>
</dbReference>
<dbReference type="InterPro" id="IPR045085">
    <property type="entry name" value="HLD_clamp_pol_III_gamma_tau"/>
</dbReference>
<evidence type="ECO:0000256" key="7">
    <source>
        <dbReference type="ARBA" id="ARBA00022833"/>
    </source>
</evidence>
<dbReference type="RefSeq" id="WP_096399182.1">
    <property type="nucleotide sequence ID" value="NZ_AP017368.1"/>
</dbReference>
<evidence type="ECO:0000256" key="10">
    <source>
        <dbReference type="ARBA" id="ARBA00049244"/>
    </source>
</evidence>
<dbReference type="Gene3D" id="1.20.272.10">
    <property type="match status" value="1"/>
</dbReference>
<evidence type="ECO:0000256" key="3">
    <source>
        <dbReference type="ARBA" id="ARBA00022695"/>
    </source>
</evidence>
<dbReference type="InterPro" id="IPR050238">
    <property type="entry name" value="DNA_Rep/Repair_Clamp_Loader"/>
</dbReference>
<evidence type="ECO:0000256" key="1">
    <source>
        <dbReference type="ARBA" id="ARBA00006360"/>
    </source>
</evidence>
<dbReference type="PANTHER" id="PTHR11669">
    <property type="entry name" value="REPLICATION FACTOR C / DNA POLYMERASE III GAMMA-TAU SUBUNIT"/>
    <property type="match status" value="1"/>
</dbReference>
<comment type="similarity">
    <text evidence="1 11">Belongs to the DnaX/STICHEL family.</text>
</comment>
<evidence type="ECO:0000259" key="12">
    <source>
        <dbReference type="SMART" id="SM00382"/>
    </source>
</evidence>
<dbReference type="InterPro" id="IPR022754">
    <property type="entry name" value="DNA_pol_III_gamma-3"/>
</dbReference>
<reference evidence="13 14" key="1">
    <citation type="journal article" date="2017" name="ISME J.">
        <title>Genome of 'Ca. Desulfovibrio trichonymphae', an H2-oxidizing bacterium in a tripartite symbiotic system within a protist cell in the termite gut.</title>
        <authorList>
            <person name="Kuwahara H."/>
            <person name="Yuki M."/>
            <person name="Izawa K."/>
            <person name="Ohkuma M."/>
            <person name="Hongoh Y."/>
        </authorList>
    </citation>
    <scope>NUCLEOTIDE SEQUENCE [LARGE SCALE GENOMIC DNA]</scope>
    <source>
        <strain evidence="13 14">Rs-N31</strain>
    </source>
</reference>
<proteinExistence type="inferred from homology"/>
<name>A0A1J1E183_9BACT</name>
<dbReference type="EMBL" id="AP017368">
    <property type="protein sequence ID" value="BAV91635.1"/>
    <property type="molecule type" value="Genomic_DNA"/>
</dbReference>
<evidence type="ECO:0000313" key="14">
    <source>
        <dbReference type="Proteomes" id="UP000242645"/>
    </source>
</evidence>
<evidence type="ECO:0000256" key="6">
    <source>
        <dbReference type="ARBA" id="ARBA00022741"/>
    </source>
</evidence>
<evidence type="ECO:0000256" key="8">
    <source>
        <dbReference type="ARBA" id="ARBA00022840"/>
    </source>
</evidence>
<dbReference type="Proteomes" id="UP000242645">
    <property type="component" value="Chromosome"/>
</dbReference>
<dbReference type="Gene3D" id="3.40.50.300">
    <property type="entry name" value="P-loop containing nucleotide triphosphate hydrolases"/>
    <property type="match status" value="1"/>
</dbReference>